<name>A0A1G4B6N8_9PEZI</name>
<dbReference type="EMBL" id="MJBS01000061">
    <property type="protein sequence ID" value="OHE97108.1"/>
    <property type="molecule type" value="Genomic_DNA"/>
</dbReference>
<feature type="region of interest" description="Disordered" evidence="1">
    <location>
        <begin position="1"/>
        <end position="36"/>
    </location>
</feature>
<proteinExistence type="predicted"/>
<evidence type="ECO:0000313" key="2">
    <source>
        <dbReference type="EMBL" id="OHE97108.1"/>
    </source>
</evidence>
<dbReference type="AlphaFoldDB" id="A0A1G4B6N8"/>
<accession>A0A1G4B6N8</accession>
<protein>
    <submittedName>
        <fullName evidence="2">Uncharacterized protein</fullName>
    </submittedName>
</protein>
<dbReference type="RefSeq" id="XP_022474264.1">
    <property type="nucleotide sequence ID" value="XM_022619185.1"/>
</dbReference>
<evidence type="ECO:0000256" key="1">
    <source>
        <dbReference type="SAM" id="MobiDB-lite"/>
    </source>
</evidence>
<gene>
    <name evidence="2" type="ORF">CORC01_07549</name>
</gene>
<evidence type="ECO:0000313" key="3">
    <source>
        <dbReference type="Proteomes" id="UP000176998"/>
    </source>
</evidence>
<dbReference type="GeneID" id="34560695"/>
<comment type="caution">
    <text evidence="2">The sequence shown here is derived from an EMBL/GenBank/DDBJ whole genome shotgun (WGS) entry which is preliminary data.</text>
</comment>
<organism evidence="2 3">
    <name type="scientific">Colletotrichum orchidophilum</name>
    <dbReference type="NCBI Taxonomy" id="1209926"/>
    <lineage>
        <taxon>Eukaryota</taxon>
        <taxon>Fungi</taxon>
        <taxon>Dikarya</taxon>
        <taxon>Ascomycota</taxon>
        <taxon>Pezizomycotina</taxon>
        <taxon>Sordariomycetes</taxon>
        <taxon>Hypocreomycetidae</taxon>
        <taxon>Glomerellales</taxon>
        <taxon>Glomerellaceae</taxon>
        <taxon>Colletotrichum</taxon>
    </lineage>
</organism>
<sequence>MTTMACPPRPKLDISHQSSFAIPVPQAHTDDRQTTV</sequence>
<reference evidence="2 3" key="1">
    <citation type="submission" date="2016-09" db="EMBL/GenBank/DDBJ databases">
        <authorList>
            <person name="Capua I."/>
            <person name="De Benedictis P."/>
            <person name="Joannis T."/>
            <person name="Lombin L.H."/>
            <person name="Cattoli G."/>
        </authorList>
    </citation>
    <scope>NUCLEOTIDE SEQUENCE [LARGE SCALE GENOMIC DNA]</scope>
    <source>
        <strain evidence="2 3">IMI 309357</strain>
    </source>
</reference>
<dbReference type="Proteomes" id="UP000176998">
    <property type="component" value="Unassembled WGS sequence"/>
</dbReference>
<keyword evidence="3" id="KW-1185">Reference proteome</keyword>